<evidence type="ECO:0000256" key="4">
    <source>
        <dbReference type="ARBA" id="ARBA00023002"/>
    </source>
</evidence>
<keyword evidence="5 7" id="KW-0520">NAD</keyword>
<dbReference type="GO" id="GO:0042823">
    <property type="term" value="P:pyridoxal phosphate biosynthetic process"/>
    <property type="evidence" value="ECO:0007669"/>
    <property type="project" value="UniProtKB-UniRule"/>
</dbReference>
<dbReference type="KEGG" id="uli:ETAA1_31780"/>
<dbReference type="Pfam" id="PF04166">
    <property type="entry name" value="PdxA"/>
    <property type="match status" value="1"/>
</dbReference>
<accession>A0A517XUN2</accession>
<protein>
    <recommendedName>
        <fullName evidence="7">4-hydroxythreonine-4-phosphate dehydrogenase</fullName>
        <ecNumber evidence="7">1.1.1.262</ecNumber>
    </recommendedName>
    <alternativeName>
        <fullName evidence="7">4-(phosphohydroxy)-L-threonine dehydrogenase</fullName>
    </alternativeName>
</protein>
<dbReference type="NCBIfam" id="TIGR00557">
    <property type="entry name" value="pdxA"/>
    <property type="match status" value="1"/>
</dbReference>
<comment type="cofactor">
    <cofactor evidence="7">
        <name>a divalent metal cation</name>
        <dbReference type="ChEBI" id="CHEBI:60240"/>
    </cofactor>
    <text evidence="7">Binds 1 divalent metal cation per subunit.</text>
</comment>
<dbReference type="InterPro" id="IPR005255">
    <property type="entry name" value="PdxA_fam"/>
</dbReference>
<evidence type="ECO:0000256" key="7">
    <source>
        <dbReference type="HAMAP-Rule" id="MF_00536"/>
    </source>
</evidence>
<evidence type="ECO:0000313" key="8">
    <source>
        <dbReference type="EMBL" id="QDU21213.1"/>
    </source>
</evidence>
<comment type="catalytic activity">
    <reaction evidence="7">
        <text>4-(phosphooxy)-L-threonine + NAD(+) = 3-amino-2-oxopropyl phosphate + CO2 + NADH</text>
        <dbReference type="Rhea" id="RHEA:32275"/>
        <dbReference type="ChEBI" id="CHEBI:16526"/>
        <dbReference type="ChEBI" id="CHEBI:57279"/>
        <dbReference type="ChEBI" id="CHEBI:57540"/>
        <dbReference type="ChEBI" id="CHEBI:57945"/>
        <dbReference type="ChEBI" id="CHEBI:58452"/>
        <dbReference type="EC" id="1.1.1.262"/>
    </reaction>
</comment>
<comment type="similarity">
    <text evidence="7">Belongs to the PdxA family.</text>
</comment>
<feature type="binding site" evidence="7">
    <location>
        <position position="155"/>
    </location>
    <ligand>
        <name>a divalent metal cation</name>
        <dbReference type="ChEBI" id="CHEBI:60240"/>
        <note>ligand shared between dimeric partners</note>
    </ligand>
</feature>
<reference evidence="8 9" key="1">
    <citation type="submission" date="2019-02" db="EMBL/GenBank/DDBJ databases">
        <title>Deep-cultivation of Planctomycetes and their phenomic and genomic characterization uncovers novel biology.</title>
        <authorList>
            <person name="Wiegand S."/>
            <person name="Jogler M."/>
            <person name="Boedeker C."/>
            <person name="Pinto D."/>
            <person name="Vollmers J."/>
            <person name="Rivas-Marin E."/>
            <person name="Kohn T."/>
            <person name="Peeters S.H."/>
            <person name="Heuer A."/>
            <person name="Rast P."/>
            <person name="Oberbeckmann S."/>
            <person name="Bunk B."/>
            <person name="Jeske O."/>
            <person name="Meyerdierks A."/>
            <person name="Storesund J.E."/>
            <person name="Kallscheuer N."/>
            <person name="Luecker S."/>
            <person name="Lage O.M."/>
            <person name="Pohl T."/>
            <person name="Merkel B.J."/>
            <person name="Hornburger P."/>
            <person name="Mueller R.-W."/>
            <person name="Bruemmer F."/>
            <person name="Labrenz M."/>
            <person name="Spormann A.M."/>
            <person name="Op den Camp H."/>
            <person name="Overmann J."/>
            <person name="Amann R."/>
            <person name="Jetten M.S.M."/>
            <person name="Mascher T."/>
            <person name="Medema M.H."/>
            <person name="Devos D.P."/>
            <person name="Kaster A.-K."/>
            <person name="Ovreas L."/>
            <person name="Rohde M."/>
            <person name="Galperin M.Y."/>
            <person name="Jogler C."/>
        </authorList>
    </citation>
    <scope>NUCLEOTIDE SEQUENCE [LARGE SCALE GENOMIC DNA]</scope>
    <source>
        <strain evidence="8 9">ETA_A1</strain>
    </source>
</reference>
<comment type="subcellular location">
    <subcellularLocation>
        <location evidence="7">Cytoplasm</location>
    </subcellularLocation>
</comment>
<keyword evidence="2 7" id="KW-0479">Metal-binding</keyword>
<feature type="binding site" evidence="7">
    <location>
        <position position="125"/>
    </location>
    <ligand>
        <name>substrate</name>
    </ligand>
</feature>
<dbReference type="InterPro" id="IPR037510">
    <property type="entry name" value="PdxA"/>
</dbReference>
<comment type="miscellaneous">
    <text evidence="7">The active site is located at the dimer interface.</text>
</comment>
<evidence type="ECO:0000256" key="1">
    <source>
        <dbReference type="ARBA" id="ARBA00022490"/>
    </source>
</evidence>
<dbReference type="GO" id="GO:0051287">
    <property type="term" value="F:NAD binding"/>
    <property type="evidence" value="ECO:0007669"/>
    <property type="project" value="InterPro"/>
</dbReference>
<keyword evidence="3 7" id="KW-0521">NADP</keyword>
<dbReference type="Proteomes" id="UP000319576">
    <property type="component" value="Chromosome"/>
</dbReference>
<dbReference type="Gene3D" id="3.40.718.10">
    <property type="entry name" value="Isopropylmalate Dehydrogenase"/>
    <property type="match status" value="1"/>
</dbReference>
<dbReference type="AlphaFoldDB" id="A0A517XUN2"/>
<comment type="subunit">
    <text evidence="7">Homodimer.</text>
</comment>
<organism evidence="8 9">
    <name type="scientific">Urbifossiella limnaea</name>
    <dbReference type="NCBI Taxonomy" id="2528023"/>
    <lineage>
        <taxon>Bacteria</taxon>
        <taxon>Pseudomonadati</taxon>
        <taxon>Planctomycetota</taxon>
        <taxon>Planctomycetia</taxon>
        <taxon>Gemmatales</taxon>
        <taxon>Gemmataceae</taxon>
        <taxon>Urbifossiella</taxon>
    </lineage>
</organism>
<dbReference type="PANTHER" id="PTHR30004">
    <property type="entry name" value="4-HYDROXYTHREONINE-4-PHOSPHATE DEHYDROGENASE"/>
    <property type="match status" value="1"/>
</dbReference>
<comment type="pathway">
    <text evidence="7">Cofactor biosynthesis; pyridoxine 5'-phosphate biosynthesis; pyridoxine 5'-phosphate from D-erythrose 4-phosphate: step 4/5.</text>
</comment>
<sequence>MTLPRIAVTMGDPAGVGPELCLRLLRDAHVRSYCHPIVYGDSALLRRIADHLHWPRPDPAHVLDLNAINTQSVVPGRVMAECGAAAYRYFTQAIDDALAGKVAAIVTAPLNKKSLHAAGIPFPGHTEILAARTNAERSCMMLTADAITCSLVTAHVGYRDVPQLLTFERIVDVIELTADAMRRLRGRPPRLLVCGLNPHAGERGLFGDREEERIIVPAVAAACAKPIDVSGPLPPDTAFLPKYRKDCDAYICMYHDQGLIPLKALAFEDAVNVTLGLPIVRTSVDHGTAFDIAWQGVADVSSLLKAVGLAAKLSGERPV</sequence>
<feature type="binding site" evidence="7">
    <location>
        <position position="199"/>
    </location>
    <ligand>
        <name>a divalent metal cation</name>
        <dbReference type="ChEBI" id="CHEBI:60240"/>
        <note>ligand shared between dimeric partners</note>
    </ligand>
</feature>
<evidence type="ECO:0000256" key="2">
    <source>
        <dbReference type="ARBA" id="ARBA00022723"/>
    </source>
</evidence>
<evidence type="ECO:0000256" key="6">
    <source>
        <dbReference type="ARBA" id="ARBA00023096"/>
    </source>
</evidence>
<dbReference type="EMBL" id="CP036273">
    <property type="protein sequence ID" value="QDU21213.1"/>
    <property type="molecule type" value="Genomic_DNA"/>
</dbReference>
<feature type="binding site" evidence="7">
    <location>
        <position position="255"/>
    </location>
    <ligand>
        <name>a divalent metal cation</name>
        <dbReference type="ChEBI" id="CHEBI:60240"/>
        <note>ligand shared between dimeric partners</note>
    </ligand>
</feature>
<dbReference type="EC" id="1.1.1.262" evidence="7"/>
<dbReference type="GO" id="GO:0050570">
    <property type="term" value="F:4-hydroxythreonine-4-phosphate dehydrogenase activity"/>
    <property type="evidence" value="ECO:0007669"/>
    <property type="project" value="UniProtKB-UniRule"/>
</dbReference>
<dbReference type="GO" id="GO:0046872">
    <property type="term" value="F:metal ion binding"/>
    <property type="evidence" value="ECO:0007669"/>
    <property type="project" value="UniProtKB-UniRule"/>
</dbReference>
<dbReference type="GO" id="GO:0005737">
    <property type="term" value="C:cytoplasm"/>
    <property type="evidence" value="ECO:0007669"/>
    <property type="project" value="UniProtKB-SubCell"/>
</dbReference>
<dbReference type="HAMAP" id="MF_00536">
    <property type="entry name" value="PdxA"/>
    <property type="match status" value="1"/>
</dbReference>
<evidence type="ECO:0000256" key="3">
    <source>
        <dbReference type="ARBA" id="ARBA00022857"/>
    </source>
</evidence>
<keyword evidence="6 7" id="KW-0664">Pyridoxine biosynthesis</keyword>
<feature type="binding site" evidence="7">
    <location>
        <position position="272"/>
    </location>
    <ligand>
        <name>substrate</name>
    </ligand>
</feature>
<evidence type="ECO:0000256" key="5">
    <source>
        <dbReference type="ARBA" id="ARBA00023027"/>
    </source>
</evidence>
<dbReference type="GO" id="GO:0008615">
    <property type="term" value="P:pyridoxine biosynthetic process"/>
    <property type="evidence" value="ECO:0007669"/>
    <property type="project" value="UniProtKB-UniRule"/>
</dbReference>
<evidence type="ECO:0000313" key="9">
    <source>
        <dbReference type="Proteomes" id="UP000319576"/>
    </source>
</evidence>
<keyword evidence="9" id="KW-1185">Reference proteome</keyword>
<dbReference type="PANTHER" id="PTHR30004:SF6">
    <property type="entry name" value="D-THREONATE 4-PHOSPHATE DEHYDROGENASE"/>
    <property type="match status" value="1"/>
</dbReference>
<name>A0A517XUN2_9BACT</name>
<dbReference type="RefSeq" id="WP_238389454.1">
    <property type="nucleotide sequence ID" value="NZ_CP036273.1"/>
</dbReference>
<keyword evidence="1 7" id="KW-0963">Cytoplasm</keyword>
<comment type="function">
    <text evidence="7">Catalyzes the NAD(P)-dependent oxidation of 4-(phosphooxy)-L-threonine (HTP) into 2-amino-3-oxo-4-(phosphooxy)butyric acid which spontaneously decarboxylates to form 3-amino-2-oxopropyl phosphate (AHAP).</text>
</comment>
<dbReference type="SUPFAM" id="SSF53659">
    <property type="entry name" value="Isocitrate/Isopropylmalate dehydrogenase-like"/>
    <property type="match status" value="1"/>
</dbReference>
<keyword evidence="4 7" id="KW-0560">Oxidoreductase</keyword>
<gene>
    <name evidence="7 8" type="primary">pdxA</name>
    <name evidence="8" type="ORF">ETAA1_31780</name>
</gene>
<proteinExistence type="inferred from homology"/>
<dbReference type="UniPathway" id="UPA00244">
    <property type="reaction ID" value="UER00312"/>
</dbReference>
<feature type="binding site" evidence="7">
    <location>
        <position position="281"/>
    </location>
    <ligand>
        <name>substrate</name>
    </ligand>
</feature>
<feature type="binding site" evidence="7">
    <location>
        <position position="263"/>
    </location>
    <ligand>
        <name>substrate</name>
    </ligand>
</feature>
<feature type="binding site" evidence="7">
    <location>
        <position position="126"/>
    </location>
    <ligand>
        <name>substrate</name>
    </ligand>
</feature>